<reference evidence="3" key="1">
    <citation type="submission" date="2024-06" db="EMBL/GenBank/DDBJ databases">
        <title>Methylostella associata gen. nov., sp. nov., a novel Ancalomicrobiaceae-affiliated facultatively methylotrophic bacteria that feed on methanotrophs of the genus Methylococcus.</title>
        <authorList>
            <person name="Saltykova V."/>
            <person name="Danilova O.V."/>
            <person name="Oshkin I.Y."/>
            <person name="Belova S.E."/>
            <person name="Pimenov N.V."/>
            <person name="Dedysh S.N."/>
        </authorList>
    </citation>
    <scope>NUCLEOTIDE SEQUENCE</scope>
    <source>
        <strain evidence="3">S20</strain>
    </source>
</reference>
<gene>
    <name evidence="3" type="ORF">ABS361_20480</name>
</gene>
<dbReference type="NCBIfam" id="NF004649">
    <property type="entry name" value="PRK05993.1"/>
    <property type="match status" value="1"/>
</dbReference>
<dbReference type="GO" id="GO:0016491">
    <property type="term" value="F:oxidoreductase activity"/>
    <property type="evidence" value="ECO:0007669"/>
    <property type="project" value="UniProtKB-KW"/>
</dbReference>
<sequence>MTAAVPRSILITGASSGIGHAAAIGLRARGYRVFATARRDEDLRALEAAGVEALFLDYRDGASIAAAAETVLARTDGRLYGLFNNGAYGQPGAVEDLTTDVLRMQFEANLFGWHDLTRRVIPAMRAAGEGRIVQCSSVLGIIAMKYRGAYNASKHALEGLTDTLRLELDGTGIKVVSIRPGPIATRFVPNAMAMFHANIDIDASAHRDIYRRRLERMARGGASRFKLGPEAVVAKLVVALEHPNPAPAYAVTLPTHVMGLARRFLPERWRSALLGRLSDAEA</sequence>
<dbReference type="Gene3D" id="3.40.50.720">
    <property type="entry name" value="NAD(P)-binding Rossmann-like Domain"/>
    <property type="match status" value="1"/>
</dbReference>
<dbReference type="PRINTS" id="PR00081">
    <property type="entry name" value="GDHRDH"/>
</dbReference>
<dbReference type="SUPFAM" id="SSF51735">
    <property type="entry name" value="NAD(P)-binding Rossmann-fold domains"/>
    <property type="match status" value="1"/>
</dbReference>
<evidence type="ECO:0000256" key="2">
    <source>
        <dbReference type="ARBA" id="ARBA00023002"/>
    </source>
</evidence>
<dbReference type="KEGG" id="mflg:ABS361_20480"/>
<dbReference type="EMBL" id="CP158568">
    <property type="protein sequence ID" value="XBY44365.1"/>
    <property type="molecule type" value="Genomic_DNA"/>
</dbReference>
<dbReference type="InterPro" id="IPR002347">
    <property type="entry name" value="SDR_fam"/>
</dbReference>
<dbReference type="PROSITE" id="PS00061">
    <property type="entry name" value="ADH_SHORT"/>
    <property type="match status" value="1"/>
</dbReference>
<dbReference type="InterPro" id="IPR036291">
    <property type="entry name" value="NAD(P)-bd_dom_sf"/>
</dbReference>
<dbReference type="PANTHER" id="PTHR44169">
    <property type="entry name" value="NADPH-DEPENDENT 1-ACYLDIHYDROXYACETONE PHOSPHATE REDUCTASE"/>
    <property type="match status" value="1"/>
</dbReference>
<dbReference type="CDD" id="cd05374">
    <property type="entry name" value="17beta-HSD-like_SDR_c"/>
    <property type="match status" value="1"/>
</dbReference>
<organism evidence="3">
    <name type="scientific">Methyloraptor flagellatus</name>
    <dbReference type="NCBI Taxonomy" id="3162530"/>
    <lineage>
        <taxon>Bacteria</taxon>
        <taxon>Pseudomonadati</taxon>
        <taxon>Pseudomonadota</taxon>
        <taxon>Alphaproteobacteria</taxon>
        <taxon>Hyphomicrobiales</taxon>
        <taxon>Ancalomicrobiaceae</taxon>
        <taxon>Methyloraptor</taxon>
    </lineage>
</organism>
<keyword evidence="2" id="KW-0560">Oxidoreductase</keyword>
<dbReference type="InterPro" id="IPR020904">
    <property type="entry name" value="Sc_DH/Rdtase_CS"/>
</dbReference>
<dbReference type="PANTHER" id="PTHR44169:SF6">
    <property type="entry name" value="NADPH-DEPENDENT 1-ACYLDIHYDROXYACETONE PHOSPHATE REDUCTASE"/>
    <property type="match status" value="1"/>
</dbReference>
<name>A0AAU7X949_9HYPH</name>
<protein>
    <submittedName>
        <fullName evidence="3">SDR family oxidoreductase</fullName>
    </submittedName>
</protein>
<comment type="similarity">
    <text evidence="1">Belongs to the short-chain dehydrogenases/reductases (SDR) family.</text>
</comment>
<proteinExistence type="inferred from homology"/>
<accession>A0AAU7X949</accession>
<dbReference type="RefSeq" id="WP_407049457.1">
    <property type="nucleotide sequence ID" value="NZ_CP158568.1"/>
</dbReference>
<dbReference type="Pfam" id="PF00106">
    <property type="entry name" value="adh_short"/>
    <property type="match status" value="1"/>
</dbReference>
<dbReference type="AlphaFoldDB" id="A0AAU7X949"/>
<evidence type="ECO:0000313" key="3">
    <source>
        <dbReference type="EMBL" id="XBY44365.1"/>
    </source>
</evidence>
<evidence type="ECO:0000256" key="1">
    <source>
        <dbReference type="ARBA" id="ARBA00006484"/>
    </source>
</evidence>